<name>A0ABS3JBH2_9BACT</name>
<reference evidence="1 2" key="1">
    <citation type="submission" date="2021-03" db="EMBL/GenBank/DDBJ databases">
        <title>Fibrella sp. HMF5405 genome sequencing and assembly.</title>
        <authorList>
            <person name="Kang H."/>
            <person name="Kim H."/>
            <person name="Bae S."/>
            <person name="Joh K."/>
        </authorList>
    </citation>
    <scope>NUCLEOTIDE SEQUENCE [LARGE SCALE GENOMIC DNA]</scope>
    <source>
        <strain evidence="1 2">HMF5405</strain>
    </source>
</reference>
<accession>A0ABS3JBH2</accession>
<proteinExistence type="predicted"/>
<comment type="caution">
    <text evidence="1">The sequence shown here is derived from an EMBL/GenBank/DDBJ whole genome shotgun (WGS) entry which is preliminary data.</text>
</comment>
<protein>
    <submittedName>
        <fullName evidence="1">Uncharacterized protein</fullName>
    </submittedName>
</protein>
<sequence length="352" mass="39401">MQTQQPAAATAAITVIKETPERSLINSLTDTTAVKLSEMKVLPEKAFLSLMSIQKPLTIAVAATAVTLKKMVKEHGEALTAKLICAVLKLYNDSLNASQQMTARQLFECADLFTETFPHDTLKDLILCLKRAKMGHYGTDYNRIDSTVVTRFFRAYLDEKADWLEQQRVAWNGELKRSTPGLGNLLSEAVNEGQLTSEQAEQVRQSLHRLTQKPAGRTVLEYAHNSAKYDQWLTENAHELEMDLLRKIEEQARLRNLQSTLAIVTQAINLRLKGNTGGYITPVISYQPPRPMRTKASPVIEQAFTAEEYDSALQVNAPHMSLEALQDVGRQAHQRGADSTLAIVKNELKRRS</sequence>
<organism evidence="1 2">
    <name type="scientific">Fibrella forsythiae</name>
    <dbReference type="NCBI Taxonomy" id="2817061"/>
    <lineage>
        <taxon>Bacteria</taxon>
        <taxon>Pseudomonadati</taxon>
        <taxon>Bacteroidota</taxon>
        <taxon>Cytophagia</taxon>
        <taxon>Cytophagales</taxon>
        <taxon>Spirosomataceae</taxon>
        <taxon>Fibrella</taxon>
    </lineage>
</organism>
<dbReference type="Proteomes" id="UP000664628">
    <property type="component" value="Unassembled WGS sequence"/>
</dbReference>
<dbReference type="RefSeq" id="WP_207327260.1">
    <property type="nucleotide sequence ID" value="NZ_JAFMYW010000001.1"/>
</dbReference>
<dbReference type="EMBL" id="JAFMYW010000001">
    <property type="protein sequence ID" value="MBO0947344.1"/>
    <property type="molecule type" value="Genomic_DNA"/>
</dbReference>
<evidence type="ECO:0000313" key="2">
    <source>
        <dbReference type="Proteomes" id="UP000664628"/>
    </source>
</evidence>
<evidence type="ECO:0000313" key="1">
    <source>
        <dbReference type="EMBL" id="MBO0947344.1"/>
    </source>
</evidence>
<keyword evidence="2" id="KW-1185">Reference proteome</keyword>
<gene>
    <name evidence="1" type="ORF">J2I46_02035</name>
</gene>